<evidence type="ECO:0008006" key="3">
    <source>
        <dbReference type="Google" id="ProtNLM"/>
    </source>
</evidence>
<gene>
    <name evidence="1" type="ORF">D4100_17780</name>
</gene>
<accession>A0AA93BVI1</accession>
<proteinExistence type="predicted"/>
<sequence>MFIINITVKDVISPEQHESLFARHAQWFKHHFSTGAFVVVGPYSDRARSGVIIANVENRDELLAILGEDVYYPNLATYEVSEFSPKMIAENLHQFQKS</sequence>
<dbReference type="Proteomes" id="UP000284338">
    <property type="component" value="Unassembled WGS sequence"/>
</dbReference>
<dbReference type="PANTHER" id="PTHR37828:SF1">
    <property type="entry name" value="YCII-RELATED DOMAIN-CONTAINING PROTEIN"/>
    <property type="match status" value="1"/>
</dbReference>
<dbReference type="InterPro" id="IPR011008">
    <property type="entry name" value="Dimeric_a/b-barrel"/>
</dbReference>
<evidence type="ECO:0000313" key="2">
    <source>
        <dbReference type="Proteomes" id="UP000284338"/>
    </source>
</evidence>
<dbReference type="AlphaFoldDB" id="A0AA93BVI1"/>
<reference evidence="1 2" key="1">
    <citation type="submission" date="2018-09" db="EMBL/GenBank/DDBJ databases">
        <title>Draft genome of a novel serratia sp. strain with antifungal activity.</title>
        <authorList>
            <person name="Dichmann S.I."/>
            <person name="Park B.P."/>
            <person name="Pathiraja D."/>
            <person name="Choi I.-G."/>
            <person name="Stougaard P."/>
            <person name="Hennessy R.C."/>
        </authorList>
    </citation>
    <scope>NUCLEOTIDE SEQUENCE [LARGE SCALE GENOMIC DNA]</scope>
    <source>
        <strain evidence="1 2">S40</strain>
    </source>
</reference>
<protein>
    <recommendedName>
        <fullName evidence="3">YCII-related domain-containing protein</fullName>
    </recommendedName>
</protein>
<dbReference type="PANTHER" id="PTHR37828">
    <property type="entry name" value="GSR2449 PROTEIN"/>
    <property type="match status" value="1"/>
</dbReference>
<organism evidence="1 2">
    <name type="scientific">Serratia inhibens</name>
    <dbReference type="NCBI Taxonomy" id="2338073"/>
    <lineage>
        <taxon>Bacteria</taxon>
        <taxon>Pseudomonadati</taxon>
        <taxon>Pseudomonadota</taxon>
        <taxon>Gammaproteobacteria</taxon>
        <taxon>Enterobacterales</taxon>
        <taxon>Yersiniaceae</taxon>
        <taxon>Serratia</taxon>
    </lineage>
</organism>
<name>A0AA93BVI1_9GAMM</name>
<dbReference type="EMBL" id="QYYG01000006">
    <property type="protein sequence ID" value="RJF54343.1"/>
    <property type="molecule type" value="Genomic_DNA"/>
</dbReference>
<dbReference type="RefSeq" id="WP_119804901.1">
    <property type="nucleotide sequence ID" value="NZ_QYYG01000006.1"/>
</dbReference>
<comment type="caution">
    <text evidence="1">The sequence shown here is derived from an EMBL/GenBank/DDBJ whole genome shotgun (WGS) entry which is preliminary data.</text>
</comment>
<dbReference type="SUPFAM" id="SSF54909">
    <property type="entry name" value="Dimeric alpha+beta barrel"/>
    <property type="match status" value="1"/>
</dbReference>
<keyword evidence="2" id="KW-1185">Reference proteome</keyword>
<evidence type="ECO:0000313" key="1">
    <source>
        <dbReference type="EMBL" id="RJF54343.1"/>
    </source>
</evidence>